<dbReference type="PRINTS" id="PR00364">
    <property type="entry name" value="DISEASERSIST"/>
</dbReference>
<comment type="caution">
    <text evidence="4">The sequence shown here is derived from an EMBL/GenBank/DDBJ whole genome shotgun (WGS) entry which is preliminary data.</text>
</comment>
<dbReference type="EMBL" id="ASHM01000727">
    <property type="protein sequence ID" value="PNY05293.1"/>
    <property type="molecule type" value="Genomic_DNA"/>
</dbReference>
<evidence type="ECO:0000256" key="2">
    <source>
        <dbReference type="ARBA" id="ARBA00023027"/>
    </source>
</evidence>
<evidence type="ECO:0000313" key="4">
    <source>
        <dbReference type="EMBL" id="PNY05293.1"/>
    </source>
</evidence>
<dbReference type="SUPFAM" id="SSF52200">
    <property type="entry name" value="Toll/Interleukin receptor TIR domain"/>
    <property type="match status" value="1"/>
</dbReference>
<evidence type="ECO:0000256" key="1">
    <source>
        <dbReference type="ARBA" id="ARBA00022821"/>
    </source>
</evidence>
<dbReference type="PROSITE" id="PS50104">
    <property type="entry name" value="TIR"/>
    <property type="match status" value="1"/>
</dbReference>
<feature type="domain" description="TIR" evidence="3">
    <location>
        <begin position="14"/>
        <end position="189"/>
    </location>
</feature>
<dbReference type="InterPro" id="IPR000157">
    <property type="entry name" value="TIR_dom"/>
</dbReference>
<dbReference type="AlphaFoldDB" id="A0A2K3NQI7"/>
<accession>A0A2K3NQI7</accession>
<proteinExistence type="predicted"/>
<dbReference type="Gene3D" id="1.10.8.430">
    <property type="entry name" value="Helical domain of apoptotic protease-activating factors"/>
    <property type="match status" value="1"/>
</dbReference>
<dbReference type="InterPro" id="IPR042197">
    <property type="entry name" value="Apaf_helical"/>
</dbReference>
<protein>
    <submittedName>
        <fullName evidence="4">Disease resistance-like protein</fullName>
    </submittedName>
</protein>
<dbReference type="SMART" id="SM00255">
    <property type="entry name" value="TIR"/>
    <property type="match status" value="1"/>
</dbReference>
<dbReference type="Gene3D" id="3.80.10.10">
    <property type="entry name" value="Ribonuclease Inhibitor"/>
    <property type="match status" value="1"/>
</dbReference>
<dbReference type="GO" id="GO:0006952">
    <property type="term" value="P:defense response"/>
    <property type="evidence" value="ECO:0007669"/>
    <property type="project" value="InterPro"/>
</dbReference>
<dbReference type="Pfam" id="PF01582">
    <property type="entry name" value="TIR"/>
    <property type="match status" value="1"/>
</dbReference>
<dbReference type="STRING" id="57577.A0A2K3NQI7"/>
<keyword evidence="1" id="KW-0611">Plant defense</keyword>
<evidence type="ECO:0000313" key="5">
    <source>
        <dbReference type="Proteomes" id="UP000236291"/>
    </source>
</evidence>
<dbReference type="FunFam" id="3.40.50.10140:FF:000007">
    <property type="entry name" value="Disease resistance protein (TIR-NBS-LRR class)"/>
    <property type="match status" value="1"/>
</dbReference>
<dbReference type="SUPFAM" id="SSF52540">
    <property type="entry name" value="P-loop containing nucleoside triphosphate hydrolases"/>
    <property type="match status" value="1"/>
</dbReference>
<dbReference type="InterPro" id="IPR035897">
    <property type="entry name" value="Toll_tir_struct_dom_sf"/>
</dbReference>
<dbReference type="InterPro" id="IPR003593">
    <property type="entry name" value="AAA+_ATPase"/>
</dbReference>
<reference evidence="4 5" key="1">
    <citation type="journal article" date="2014" name="Am. J. Bot.">
        <title>Genome assembly and annotation for red clover (Trifolium pratense; Fabaceae).</title>
        <authorList>
            <person name="Istvanek J."/>
            <person name="Jaros M."/>
            <person name="Krenek A."/>
            <person name="Repkova J."/>
        </authorList>
    </citation>
    <scope>NUCLEOTIDE SEQUENCE [LARGE SCALE GENOMIC DNA]</scope>
    <source>
        <strain evidence="5">cv. Tatra</strain>
        <tissue evidence="4">Young leaves</tissue>
    </source>
</reference>
<dbReference type="InterPro" id="IPR002182">
    <property type="entry name" value="NB-ARC"/>
</dbReference>
<dbReference type="ExpressionAtlas" id="A0A2K3NQI7">
    <property type="expression patterns" value="baseline"/>
</dbReference>
<evidence type="ECO:0000259" key="3">
    <source>
        <dbReference type="PROSITE" id="PS50104"/>
    </source>
</evidence>
<name>A0A2K3NQI7_TRIPR</name>
<dbReference type="GO" id="GO:0043531">
    <property type="term" value="F:ADP binding"/>
    <property type="evidence" value="ECO:0007669"/>
    <property type="project" value="InterPro"/>
</dbReference>
<dbReference type="Gene3D" id="3.40.50.300">
    <property type="entry name" value="P-loop containing nucleotide triphosphate hydrolases"/>
    <property type="match status" value="1"/>
</dbReference>
<keyword evidence="2" id="KW-0520">NAD</keyword>
<dbReference type="GO" id="GO:0007165">
    <property type="term" value="P:signal transduction"/>
    <property type="evidence" value="ECO:0007669"/>
    <property type="project" value="InterPro"/>
</dbReference>
<dbReference type="InterPro" id="IPR027417">
    <property type="entry name" value="P-loop_NTPase"/>
</dbReference>
<dbReference type="Proteomes" id="UP000236291">
    <property type="component" value="Unassembled WGS sequence"/>
</dbReference>
<dbReference type="Pfam" id="PF23286">
    <property type="entry name" value="LRR_13"/>
    <property type="match status" value="1"/>
</dbReference>
<dbReference type="SMART" id="SM00382">
    <property type="entry name" value="AAA"/>
    <property type="match status" value="1"/>
</dbReference>
<dbReference type="InterPro" id="IPR032675">
    <property type="entry name" value="LRR_dom_sf"/>
</dbReference>
<dbReference type="PANTHER" id="PTHR11017">
    <property type="entry name" value="LEUCINE-RICH REPEAT-CONTAINING PROTEIN"/>
    <property type="match status" value="1"/>
</dbReference>
<dbReference type="Gene3D" id="3.40.50.10140">
    <property type="entry name" value="Toll/interleukin-1 receptor homology (TIR) domain"/>
    <property type="match status" value="1"/>
</dbReference>
<dbReference type="PANTHER" id="PTHR11017:SF219">
    <property type="entry name" value="ARCHAEAL ATPASE"/>
    <property type="match status" value="1"/>
</dbReference>
<dbReference type="InterPro" id="IPR044974">
    <property type="entry name" value="Disease_R_plants"/>
</dbReference>
<gene>
    <name evidence="4" type="ORF">L195_g001738</name>
</gene>
<dbReference type="InterPro" id="IPR058546">
    <property type="entry name" value="RPS4B/Roq1-like_LRR"/>
</dbReference>
<dbReference type="Pfam" id="PF00931">
    <property type="entry name" value="NB-ARC"/>
    <property type="match status" value="1"/>
</dbReference>
<organism evidence="4 5">
    <name type="scientific">Trifolium pratense</name>
    <name type="common">Red clover</name>
    <dbReference type="NCBI Taxonomy" id="57577"/>
    <lineage>
        <taxon>Eukaryota</taxon>
        <taxon>Viridiplantae</taxon>
        <taxon>Streptophyta</taxon>
        <taxon>Embryophyta</taxon>
        <taxon>Tracheophyta</taxon>
        <taxon>Spermatophyta</taxon>
        <taxon>Magnoliopsida</taxon>
        <taxon>eudicotyledons</taxon>
        <taxon>Gunneridae</taxon>
        <taxon>Pentapetalae</taxon>
        <taxon>rosids</taxon>
        <taxon>fabids</taxon>
        <taxon>Fabales</taxon>
        <taxon>Fabaceae</taxon>
        <taxon>Papilionoideae</taxon>
        <taxon>50 kb inversion clade</taxon>
        <taxon>NPAAA clade</taxon>
        <taxon>Hologalegina</taxon>
        <taxon>IRL clade</taxon>
        <taxon>Trifolieae</taxon>
        <taxon>Trifolium</taxon>
    </lineage>
</organism>
<reference evidence="4 5" key="2">
    <citation type="journal article" date="2017" name="Front. Plant Sci.">
        <title>Gene Classification and Mining of Molecular Markers Useful in Red Clover (Trifolium pratense) Breeding.</title>
        <authorList>
            <person name="Istvanek J."/>
            <person name="Dluhosova J."/>
            <person name="Dluhos P."/>
            <person name="Patkova L."/>
            <person name="Nedelnik J."/>
            <person name="Repkova J."/>
        </authorList>
    </citation>
    <scope>NUCLEOTIDE SEQUENCE [LARGE SCALE GENOMIC DNA]</scope>
    <source>
        <strain evidence="5">cv. Tatra</strain>
        <tissue evidence="4">Young leaves</tissue>
    </source>
</reference>
<sequence>MDILQSSCSFSYGFTYDVFLSFRGTDTRYGFTGNLYRALCDGGVHTFIDDRELHGGDEITQSLVKAIEESRIFIPVFSINYAFSSFCLDELVHIIHCFKVKGCLVLPIFYDVEPSHMRHHTESYGEAIAKHEVRFQNNKEKYNENMKRLHKWKMALNQAANLSGHHFNPRNGYEYEFIREIVKYVSNKINRVPLYVVDHPVGLQCRVLKVTSLLEVGSNDEVKMLGIYGPGGMGKTTLARAVYNGVADQFECVCFLHNVRENSAKHGLEHLQKEFLSTTVGLDIKLGDSSEGIPIIKQRLHRKKVLLMLDDVDELKQLQVLAGGLDWFCVGSRVIVTTRDKHLLASHDIEVTYEIDELNTNEALELLKWKAFKSKQVDSSYEHILNRAVMYASGLPLALEILGSNLFGKNIKEWNSLLDRCEKIPNKEIQKILKVSFDALEEDEQSVFLDIACCFKGYQLNEGYVTLHDLIEVMGKEIVRQESPKEPGKRSRLWFHEDIFQVLEGNSGTSEIEIIHLNSLPEEIVEWTGNEFKKMKNLKTLVIPINKFFFKPHHLPNSLRVLIWHWYPSQYIPSDFCPKNLSICKLPNSGLTSFNLANSLKERTFFGKMDNIEDIDLIGTSIEELPDSFQNLTRLNELLLVVEGHRMLIRLPSWILMMPKLYHICLYGYHVLPNQCDKPSSMVSSKLKSLGLRKCNLTDESLPIILKLFSNVTHLDLSMTNITILPECIKEHRSLRSLRLDDCKCLQEIRGIPPNLKYLSALNCESLSSSCRSMLINQELHEAGGTMFSLPGTASIPEWFEHQSRGWSTSFWFRNNIPSIVLFVTSKLKHADSRLLYSSVVSLIINGYKLDLHCPFDGLLYWILLDHTYLFDLHLQDIEPSWKLGISTPEDYQDQKPKLDKALLKNEWNHAEITCENKETIPLLIEIGIHVFKQKSNMEDIQFTDPNKNREN</sequence>
<dbReference type="SUPFAM" id="SSF52058">
    <property type="entry name" value="L domain-like"/>
    <property type="match status" value="1"/>
</dbReference>